<dbReference type="KEGG" id="vg:77945498"/>
<comment type="similarity">
    <text evidence="1">Belongs to the N(4)/N(6)-methyltransferase family.</text>
</comment>
<comment type="catalytic activity">
    <reaction evidence="6">
        <text>a 2'-deoxyadenosine in DNA + S-adenosyl-L-methionine = an N(6)-methyl-2'-deoxyadenosine in DNA + S-adenosyl-L-homocysteine + H(+)</text>
        <dbReference type="Rhea" id="RHEA:15197"/>
        <dbReference type="Rhea" id="RHEA-COMP:12418"/>
        <dbReference type="Rhea" id="RHEA-COMP:12419"/>
        <dbReference type="ChEBI" id="CHEBI:15378"/>
        <dbReference type="ChEBI" id="CHEBI:57856"/>
        <dbReference type="ChEBI" id="CHEBI:59789"/>
        <dbReference type="ChEBI" id="CHEBI:90615"/>
        <dbReference type="ChEBI" id="CHEBI:90616"/>
        <dbReference type="EC" id="2.1.1.72"/>
    </reaction>
</comment>
<dbReference type="RefSeq" id="YP_010669328.1">
    <property type="nucleotide sequence ID" value="NC_070960.1"/>
</dbReference>
<dbReference type="PRINTS" id="PR00505">
    <property type="entry name" value="D12N6MTFRASE"/>
</dbReference>
<dbReference type="InterPro" id="IPR012327">
    <property type="entry name" value="MeTrfase_D12"/>
</dbReference>
<dbReference type="SUPFAM" id="SSF53335">
    <property type="entry name" value="S-adenosyl-L-methionine-dependent methyltransferases"/>
    <property type="match status" value="1"/>
</dbReference>
<dbReference type="GeneID" id="77945498"/>
<keyword evidence="8" id="KW-1185">Reference proteome</keyword>
<proteinExistence type="inferred from homology"/>
<dbReference type="EMBL" id="MW147367">
    <property type="protein sequence ID" value="QPB08343.1"/>
    <property type="molecule type" value="Genomic_DNA"/>
</dbReference>
<dbReference type="GO" id="GO:0006298">
    <property type="term" value="P:mismatch repair"/>
    <property type="evidence" value="ECO:0007669"/>
    <property type="project" value="TreeGrafter"/>
</dbReference>
<dbReference type="GO" id="GO:0009007">
    <property type="term" value="F:site-specific DNA-methyltransferase (adenine-specific) activity"/>
    <property type="evidence" value="ECO:0007669"/>
    <property type="project" value="UniProtKB-EC"/>
</dbReference>
<evidence type="ECO:0000256" key="1">
    <source>
        <dbReference type="ARBA" id="ARBA00006594"/>
    </source>
</evidence>
<dbReference type="InterPro" id="IPR002052">
    <property type="entry name" value="DNA_methylase_N6_adenine_CS"/>
</dbReference>
<evidence type="ECO:0000256" key="5">
    <source>
        <dbReference type="ARBA" id="ARBA00022691"/>
    </source>
</evidence>
<organism evidence="7 8">
    <name type="scientific">Synechococcus phage S-H9-2</name>
    <dbReference type="NCBI Taxonomy" id="2783669"/>
    <lineage>
        <taxon>Viruses</taxon>
        <taxon>Duplodnaviria</taxon>
        <taxon>Heunggongvirae</taxon>
        <taxon>Uroviricota</taxon>
        <taxon>Caudoviricetes</taxon>
        <taxon>Pantevenvirales</taxon>
        <taxon>Kyanoviridae</taxon>
        <taxon>Yushanluvirus</taxon>
        <taxon>Yushanluvirus satich</taxon>
    </lineage>
</organism>
<dbReference type="PROSITE" id="PS00092">
    <property type="entry name" value="N6_MTASE"/>
    <property type="match status" value="1"/>
</dbReference>
<dbReference type="GO" id="GO:0043565">
    <property type="term" value="F:sequence-specific DNA binding"/>
    <property type="evidence" value="ECO:0007669"/>
    <property type="project" value="TreeGrafter"/>
</dbReference>
<dbReference type="PANTHER" id="PTHR30481:SF2">
    <property type="entry name" value="SITE-SPECIFIC DNA-METHYLTRANSFERASE (ADENINE-SPECIFIC)"/>
    <property type="match status" value="1"/>
</dbReference>
<dbReference type="GO" id="GO:0009307">
    <property type="term" value="P:DNA restriction-modification system"/>
    <property type="evidence" value="ECO:0007669"/>
    <property type="project" value="InterPro"/>
</dbReference>
<reference evidence="7" key="1">
    <citation type="submission" date="2020-10" db="EMBL/GenBank/DDBJ databases">
        <title>The Isolation and Genome Sequence of a Novel Cyanophage S-H9-2 from the Yellow Sea, China.</title>
        <authorList>
            <person name="Jiang T."/>
            <person name="Luo L."/>
        </authorList>
    </citation>
    <scope>NUCLEOTIDE SEQUENCE</scope>
</reference>
<dbReference type="InterPro" id="IPR023095">
    <property type="entry name" value="Ade_MeTrfase_dom_2"/>
</dbReference>
<evidence type="ECO:0000256" key="4">
    <source>
        <dbReference type="ARBA" id="ARBA00022679"/>
    </source>
</evidence>
<name>A0A873WDW1_9CAUD</name>
<evidence type="ECO:0000256" key="2">
    <source>
        <dbReference type="ARBA" id="ARBA00011900"/>
    </source>
</evidence>
<protein>
    <recommendedName>
        <fullName evidence="2">site-specific DNA-methyltransferase (adenine-specific)</fullName>
        <ecNumber evidence="2">2.1.1.72</ecNumber>
    </recommendedName>
</protein>
<sequence>MKSLKTPLRYPGGKSRALSKLFQYIPDLKDYDEYREPFLGGGSVALEVSKRYPHLNIWVNDLYEPLYNFWRELQDHGQALRDELVQLKQRHIDQASARTLFDSAKEYLSRPVEDTKDFHRAVSFYVVNKCSFSGLTESSSFSKQASDSNFSMAGIDRLPEYQKLIANWKITNLSYEQLLCDDKSVYIYLDPPYEIGSNLYGKRGSMHKSFDHDQFAVDCDRYVAAQLISYNSSQLIRDRFNGWTAAEFAHTYTMRSVGSYNTDQASRKELVLTNYATVLANEV</sequence>
<dbReference type="PANTHER" id="PTHR30481">
    <property type="entry name" value="DNA ADENINE METHYLASE"/>
    <property type="match status" value="1"/>
</dbReference>
<evidence type="ECO:0000256" key="3">
    <source>
        <dbReference type="ARBA" id="ARBA00022603"/>
    </source>
</evidence>
<accession>A0A873WDW1</accession>
<dbReference type="Proteomes" id="UP000662754">
    <property type="component" value="Segment"/>
</dbReference>
<dbReference type="InterPro" id="IPR029063">
    <property type="entry name" value="SAM-dependent_MTases_sf"/>
</dbReference>
<keyword evidence="4" id="KW-0808">Transferase</keyword>
<dbReference type="GO" id="GO:0032259">
    <property type="term" value="P:methylation"/>
    <property type="evidence" value="ECO:0007669"/>
    <property type="project" value="UniProtKB-KW"/>
</dbReference>
<evidence type="ECO:0000313" key="7">
    <source>
        <dbReference type="EMBL" id="QPB08343.1"/>
    </source>
</evidence>
<dbReference type="GO" id="GO:1904047">
    <property type="term" value="F:S-adenosyl-L-methionine binding"/>
    <property type="evidence" value="ECO:0007669"/>
    <property type="project" value="TreeGrafter"/>
</dbReference>
<dbReference type="Gene3D" id="3.40.50.150">
    <property type="entry name" value="Vaccinia Virus protein VP39"/>
    <property type="match status" value="1"/>
</dbReference>
<dbReference type="Gene3D" id="1.10.1020.10">
    <property type="entry name" value="Adenine-specific Methyltransferase, Domain 2"/>
    <property type="match status" value="1"/>
</dbReference>
<evidence type="ECO:0000313" key="8">
    <source>
        <dbReference type="Proteomes" id="UP000662754"/>
    </source>
</evidence>
<evidence type="ECO:0000256" key="6">
    <source>
        <dbReference type="ARBA" id="ARBA00047942"/>
    </source>
</evidence>
<keyword evidence="3 7" id="KW-0489">Methyltransferase</keyword>
<dbReference type="Pfam" id="PF02086">
    <property type="entry name" value="MethyltransfD12"/>
    <property type="match status" value="1"/>
</dbReference>
<keyword evidence="5" id="KW-0949">S-adenosyl-L-methionine</keyword>
<dbReference type="EC" id="2.1.1.72" evidence="2"/>